<feature type="transmembrane region" description="Helical" evidence="1">
    <location>
        <begin position="43"/>
        <end position="61"/>
    </location>
</feature>
<evidence type="ECO:0000313" key="3">
    <source>
        <dbReference type="Proteomes" id="UP000281343"/>
    </source>
</evidence>
<keyword evidence="1" id="KW-0812">Transmembrane</keyword>
<dbReference type="InterPro" id="IPR019253">
    <property type="entry name" value="DUF2244_TM"/>
</dbReference>
<evidence type="ECO:0000256" key="1">
    <source>
        <dbReference type="SAM" id="Phobius"/>
    </source>
</evidence>
<accession>A0A3L9Y114</accession>
<dbReference type="OrthoDB" id="9808190at2"/>
<dbReference type="EMBL" id="RCNT01000010">
    <property type="protein sequence ID" value="RMA40908.1"/>
    <property type="molecule type" value="Genomic_DNA"/>
</dbReference>
<name>A0A3L9Y114_9RHOB</name>
<dbReference type="Proteomes" id="UP000281343">
    <property type="component" value="Unassembled WGS sequence"/>
</dbReference>
<gene>
    <name evidence="2" type="ORF">D9R08_17275</name>
</gene>
<dbReference type="Pfam" id="PF10003">
    <property type="entry name" value="DUF2244"/>
    <property type="match status" value="1"/>
</dbReference>
<sequence length="176" mass="19668">MPVLIDTADTGAPEDFGALSRSGHGVPRLRILLTPYRSLTPDGFVWFIGLTASLICLPLLAVIGTSLFWGLLPFILGTVAAIWAALKRSWRDRAVYEELVLWDDLIRLERVEPRRPPRDWEANPYWVRVNLHARGGPVPNYVTLSGGSREVELGAFLTPGERVALKARLERELRAS</sequence>
<organism evidence="2 3">
    <name type="scientific">Rhodophyticola porphyridii</name>
    <dbReference type="NCBI Taxonomy" id="1852017"/>
    <lineage>
        <taxon>Bacteria</taxon>
        <taxon>Pseudomonadati</taxon>
        <taxon>Pseudomonadota</taxon>
        <taxon>Alphaproteobacteria</taxon>
        <taxon>Rhodobacterales</taxon>
        <taxon>Roseobacteraceae</taxon>
        <taxon>Rhodophyticola</taxon>
    </lineage>
</organism>
<keyword evidence="1" id="KW-1133">Transmembrane helix</keyword>
<evidence type="ECO:0000313" key="2">
    <source>
        <dbReference type="EMBL" id="RMA40908.1"/>
    </source>
</evidence>
<proteinExistence type="predicted"/>
<comment type="caution">
    <text evidence="2">The sequence shown here is derived from an EMBL/GenBank/DDBJ whole genome shotgun (WGS) entry which is preliminary data.</text>
</comment>
<dbReference type="RefSeq" id="WP_121899317.1">
    <property type="nucleotide sequence ID" value="NZ_RCNT01000010.1"/>
</dbReference>
<protein>
    <submittedName>
        <fullName evidence="2">DUF2244 domain-containing protein</fullName>
    </submittedName>
</protein>
<keyword evidence="3" id="KW-1185">Reference proteome</keyword>
<dbReference type="AlphaFoldDB" id="A0A3L9Y114"/>
<reference evidence="2 3" key="1">
    <citation type="submission" date="2018-10" db="EMBL/GenBank/DDBJ databases">
        <authorList>
            <person name="Jung H.S."/>
            <person name="Jeon C.O."/>
        </authorList>
    </citation>
    <scope>NUCLEOTIDE SEQUENCE [LARGE SCALE GENOMIC DNA]</scope>
    <source>
        <strain evidence="2 3">MA-7-27</strain>
    </source>
</reference>
<keyword evidence="1" id="KW-0472">Membrane</keyword>
<feature type="transmembrane region" description="Helical" evidence="1">
    <location>
        <begin position="67"/>
        <end position="86"/>
    </location>
</feature>